<keyword evidence="4 8" id="KW-0479">Metal-binding</keyword>
<keyword evidence="5" id="KW-0378">Hydrolase</keyword>
<reference evidence="9 10" key="1">
    <citation type="submission" date="2019-07" db="EMBL/GenBank/DDBJ databases">
        <title>Complete genome of Crassaminicella thermophila SY095.</title>
        <authorList>
            <person name="Li X."/>
        </authorList>
    </citation>
    <scope>NUCLEOTIDE SEQUENCE [LARGE SCALE GENOMIC DNA]</scope>
    <source>
        <strain evidence="9 10">SY095</strain>
    </source>
</reference>
<dbReference type="SUPFAM" id="SSF53187">
    <property type="entry name" value="Zn-dependent exopeptidases"/>
    <property type="match status" value="1"/>
</dbReference>
<protein>
    <submittedName>
        <fullName evidence="9">M42 family metallopeptidase</fullName>
    </submittedName>
</protein>
<evidence type="ECO:0000256" key="2">
    <source>
        <dbReference type="ARBA" id="ARBA00022438"/>
    </source>
</evidence>
<feature type="binding site" evidence="8">
    <location>
        <position position="304"/>
    </location>
    <ligand>
        <name>Zn(2+)</name>
        <dbReference type="ChEBI" id="CHEBI:29105"/>
        <label>2</label>
    </ligand>
</feature>
<dbReference type="GO" id="GO:0006508">
    <property type="term" value="P:proteolysis"/>
    <property type="evidence" value="ECO:0007669"/>
    <property type="project" value="UniProtKB-KW"/>
</dbReference>
<dbReference type="Proteomes" id="UP000324646">
    <property type="component" value="Chromosome"/>
</dbReference>
<comment type="similarity">
    <text evidence="1 6">Belongs to the peptidase M42 family.</text>
</comment>
<dbReference type="PANTHER" id="PTHR32481:SF9">
    <property type="entry name" value="ENDOGLUCANASE"/>
    <property type="match status" value="1"/>
</dbReference>
<dbReference type="PANTHER" id="PTHR32481">
    <property type="entry name" value="AMINOPEPTIDASE"/>
    <property type="match status" value="1"/>
</dbReference>
<dbReference type="KEGG" id="crs:FQB35_13110"/>
<comment type="cofactor">
    <cofactor evidence="8">
        <name>a divalent metal cation</name>
        <dbReference type="ChEBI" id="CHEBI:60240"/>
    </cofactor>
    <text evidence="8">Binds 2 divalent metal cations per subunit.</text>
</comment>
<accession>A0A5C0SFR1</accession>
<organism evidence="9 10">
    <name type="scientific">Crassaminicella thermophila</name>
    <dbReference type="NCBI Taxonomy" id="2599308"/>
    <lineage>
        <taxon>Bacteria</taxon>
        <taxon>Bacillati</taxon>
        <taxon>Bacillota</taxon>
        <taxon>Clostridia</taxon>
        <taxon>Eubacteriales</taxon>
        <taxon>Clostridiaceae</taxon>
        <taxon>Crassaminicella</taxon>
    </lineage>
</organism>
<sequence>MNNQYSLLKKLTEAFGPSGNEETITAIIQDEIKNYVDEIKVDKMGNLIAIKKGTGAKVMIASHMDEIGIIVTGIDDNGFLRFANIGGVSPYISLGQRVQFANGTIGIVGMQHLDDIKKLKLEKMYIDIGAKDKQEAMNKVSIGDVACFYRSFTSLDNYITAKALDDRIGCYVAIETIKNIKNSPNELYFVFTVQEELGARGAKTASFGINPDLGIAVDVTATGDTPKSKHMAVKLDEGPAIKIKDHSLLAHPTVKNLMIDAAKNNQIPYQLEILEFGGTDSGTIHTTRAGVPSGVLSIPCRYIHSPSEMVSKKDVENAILLLTKILEKDIIL</sequence>
<proteinExistence type="inferred from homology"/>
<evidence type="ECO:0000256" key="4">
    <source>
        <dbReference type="ARBA" id="ARBA00022723"/>
    </source>
</evidence>
<dbReference type="Gene3D" id="2.40.30.40">
    <property type="entry name" value="Peptidase M42, domain 2"/>
    <property type="match status" value="1"/>
</dbReference>
<dbReference type="Pfam" id="PF05343">
    <property type="entry name" value="Peptidase_M42"/>
    <property type="match status" value="1"/>
</dbReference>
<name>A0A5C0SFR1_CRATE</name>
<evidence type="ECO:0000256" key="3">
    <source>
        <dbReference type="ARBA" id="ARBA00022670"/>
    </source>
</evidence>
<dbReference type="Gene3D" id="3.40.630.10">
    <property type="entry name" value="Zn peptidases"/>
    <property type="match status" value="1"/>
</dbReference>
<dbReference type="RefSeq" id="WP_148810353.1">
    <property type="nucleotide sequence ID" value="NZ_CP042243.1"/>
</dbReference>
<keyword evidence="10" id="KW-1185">Reference proteome</keyword>
<evidence type="ECO:0000256" key="7">
    <source>
        <dbReference type="PIRSR" id="PIRSR001123-1"/>
    </source>
</evidence>
<gene>
    <name evidence="9" type="ORF">FQB35_13110</name>
</gene>
<dbReference type="PIRSF" id="PIRSF001123">
    <property type="entry name" value="PepA_GA"/>
    <property type="match status" value="1"/>
</dbReference>
<feature type="active site" description="Proton acceptor" evidence="7">
    <location>
        <position position="195"/>
    </location>
</feature>
<evidence type="ECO:0000313" key="10">
    <source>
        <dbReference type="Proteomes" id="UP000324646"/>
    </source>
</evidence>
<feature type="binding site" evidence="8">
    <location>
        <position position="165"/>
    </location>
    <ligand>
        <name>Zn(2+)</name>
        <dbReference type="ChEBI" id="CHEBI:29105"/>
        <label>1</label>
    </ligand>
</feature>
<feature type="binding site" evidence="8">
    <location>
        <position position="165"/>
    </location>
    <ligand>
        <name>Zn(2+)</name>
        <dbReference type="ChEBI" id="CHEBI:29105"/>
        <label>2</label>
    </ligand>
</feature>
<evidence type="ECO:0000313" key="9">
    <source>
        <dbReference type="EMBL" id="QEK13181.1"/>
    </source>
</evidence>
<dbReference type="InterPro" id="IPR008007">
    <property type="entry name" value="Peptidase_M42"/>
</dbReference>
<dbReference type="GO" id="GO:0046872">
    <property type="term" value="F:metal ion binding"/>
    <property type="evidence" value="ECO:0007669"/>
    <property type="project" value="UniProtKB-UniRule"/>
</dbReference>
<dbReference type="OrthoDB" id="9772053at2"/>
<evidence type="ECO:0000256" key="6">
    <source>
        <dbReference type="PIRNR" id="PIRNR001123"/>
    </source>
</evidence>
<feature type="binding site" evidence="8">
    <location>
        <position position="63"/>
    </location>
    <ligand>
        <name>Zn(2+)</name>
        <dbReference type="ChEBI" id="CHEBI:29105"/>
        <label>1</label>
    </ligand>
</feature>
<feature type="binding site" evidence="8">
    <location>
        <position position="196"/>
    </location>
    <ligand>
        <name>Zn(2+)</name>
        <dbReference type="ChEBI" id="CHEBI:29105"/>
        <label>2</label>
    </ligand>
</feature>
<dbReference type="GO" id="GO:0004177">
    <property type="term" value="F:aminopeptidase activity"/>
    <property type="evidence" value="ECO:0007669"/>
    <property type="project" value="UniProtKB-UniRule"/>
</dbReference>
<keyword evidence="2" id="KW-0031">Aminopeptidase</keyword>
<evidence type="ECO:0000256" key="8">
    <source>
        <dbReference type="PIRSR" id="PIRSR001123-2"/>
    </source>
</evidence>
<dbReference type="EMBL" id="CP042243">
    <property type="protein sequence ID" value="QEK13181.1"/>
    <property type="molecule type" value="Genomic_DNA"/>
</dbReference>
<dbReference type="InterPro" id="IPR051464">
    <property type="entry name" value="Peptidase_M42_aminopept"/>
</dbReference>
<feature type="binding site" evidence="8">
    <location>
        <position position="218"/>
    </location>
    <ligand>
        <name>Zn(2+)</name>
        <dbReference type="ChEBI" id="CHEBI:29105"/>
        <label>1</label>
    </ligand>
</feature>
<dbReference type="SUPFAM" id="SSF101821">
    <property type="entry name" value="Aminopeptidase/glucanase lid domain"/>
    <property type="match status" value="1"/>
</dbReference>
<dbReference type="AlphaFoldDB" id="A0A5C0SFR1"/>
<dbReference type="InterPro" id="IPR023367">
    <property type="entry name" value="Peptidase_M42_dom2"/>
</dbReference>
<dbReference type="CDD" id="cd05656">
    <property type="entry name" value="M42_Frv"/>
    <property type="match status" value="1"/>
</dbReference>
<evidence type="ECO:0000256" key="5">
    <source>
        <dbReference type="ARBA" id="ARBA00022801"/>
    </source>
</evidence>
<evidence type="ECO:0000256" key="1">
    <source>
        <dbReference type="ARBA" id="ARBA00006272"/>
    </source>
</evidence>
<keyword evidence="3" id="KW-0645">Protease</keyword>